<dbReference type="Proteomes" id="UP001055013">
    <property type="component" value="Unassembled WGS sequence"/>
</dbReference>
<protein>
    <submittedName>
        <fullName evidence="1">Uncharacterized protein</fullName>
    </submittedName>
</protein>
<dbReference type="EMBL" id="BPUR01000001">
    <property type="protein sequence ID" value="GJH14975.1"/>
    <property type="molecule type" value="Genomic_DNA"/>
</dbReference>
<name>A0ACB5QIR8_9BURK</name>
<proteinExistence type="predicted"/>
<keyword evidence="2" id="KW-1185">Reference proteome</keyword>
<gene>
    <name evidence="1" type="ORF">CBA19CS22_00555</name>
</gene>
<reference evidence="1" key="1">
    <citation type="submission" date="2021-09" db="EMBL/GenBank/DDBJ databases">
        <title>Isolation and characterization of 3-chlorobenzoate degrading bacteria from soils in Shizuoka.</title>
        <authorList>
            <person name="Ifat A."/>
            <person name="Ogawa N."/>
            <person name="Kimbara K."/>
            <person name="Moriuchi R."/>
            <person name="Dohra H."/>
            <person name="Shintani M."/>
        </authorList>
    </citation>
    <scope>NUCLEOTIDE SEQUENCE</scope>
    <source>
        <strain evidence="1">19CS2-2</strain>
    </source>
</reference>
<sequence>MEEQDKKDEEARKAEQEEKDKEAKRAEENDDDVDAEADDKDDKEEGKRAGRAQGARQRERVRCAAIVAAGIKSGMVKQACAFAFDTNMTAAQAINALAIGADDRPAAAAPAQRKPSLDERMSHARPANPGSSAPAAAEPSLADRIVAAGKLRRGEI</sequence>
<accession>A0ACB5QIR8</accession>
<evidence type="ECO:0000313" key="1">
    <source>
        <dbReference type="EMBL" id="GJH14975.1"/>
    </source>
</evidence>
<organism evidence="1 2">
    <name type="scientific">Caballeronia novacaledonica</name>
    <dbReference type="NCBI Taxonomy" id="1544861"/>
    <lineage>
        <taxon>Bacteria</taxon>
        <taxon>Pseudomonadati</taxon>
        <taxon>Pseudomonadota</taxon>
        <taxon>Betaproteobacteria</taxon>
        <taxon>Burkholderiales</taxon>
        <taxon>Burkholderiaceae</taxon>
        <taxon>Caballeronia</taxon>
    </lineage>
</organism>
<evidence type="ECO:0000313" key="2">
    <source>
        <dbReference type="Proteomes" id="UP001055013"/>
    </source>
</evidence>
<comment type="caution">
    <text evidence="1">The sequence shown here is derived from an EMBL/GenBank/DDBJ whole genome shotgun (WGS) entry which is preliminary data.</text>
</comment>